<protein>
    <submittedName>
        <fullName evidence="1">Uncharacterized protein</fullName>
    </submittedName>
</protein>
<name>A0A5P8WGB3_9NOSO</name>
<dbReference type="Proteomes" id="UP000326678">
    <property type="component" value="Chromosome Gxm2"/>
</dbReference>
<gene>
    <name evidence="1" type="ORF">GXM_09115</name>
</gene>
<sequence>MLTKRIDNQNLVIPNKMKFTTVSVSYSRKFNLGNFESLDLGCSLWAQVEDGEDADGITQFLYQQAKTSVKLAAMPVLKASEFQINKAKSSKKVSGDVNENDW</sequence>
<proteinExistence type="predicted"/>
<evidence type="ECO:0000313" key="2">
    <source>
        <dbReference type="Proteomes" id="UP000326678"/>
    </source>
</evidence>
<reference evidence="1 2" key="1">
    <citation type="submission" date="2019-10" db="EMBL/GenBank/DDBJ databases">
        <title>Genomic and transcriptomic insights into the perfect genentic adaptation of a filamentous nitrogen-fixing cyanobacterium to rice fields.</title>
        <authorList>
            <person name="Chen Z."/>
        </authorList>
    </citation>
    <scope>NUCLEOTIDE SEQUENCE [LARGE SCALE GENOMIC DNA]</scope>
    <source>
        <strain evidence="1">CCNUC1</strain>
    </source>
</reference>
<dbReference type="KEGG" id="nsh:GXM_09115"/>
<accession>A0A5P8WGB3</accession>
<dbReference type="EMBL" id="CP045227">
    <property type="protein sequence ID" value="QFS51621.1"/>
    <property type="molecule type" value="Genomic_DNA"/>
</dbReference>
<keyword evidence="2" id="KW-1185">Reference proteome</keyword>
<dbReference type="AlphaFoldDB" id="A0A5P8WGB3"/>
<organism evidence="1 2">
    <name type="scientific">Nostoc sphaeroides CCNUC1</name>
    <dbReference type="NCBI Taxonomy" id="2653204"/>
    <lineage>
        <taxon>Bacteria</taxon>
        <taxon>Bacillati</taxon>
        <taxon>Cyanobacteriota</taxon>
        <taxon>Cyanophyceae</taxon>
        <taxon>Nostocales</taxon>
        <taxon>Nostocaceae</taxon>
        <taxon>Nostoc</taxon>
    </lineage>
</organism>
<evidence type="ECO:0000313" key="1">
    <source>
        <dbReference type="EMBL" id="QFS51621.1"/>
    </source>
</evidence>